<dbReference type="Pfam" id="PF00535">
    <property type="entry name" value="Glycos_transf_2"/>
    <property type="match status" value="1"/>
</dbReference>
<feature type="non-terminal residue" evidence="2">
    <location>
        <position position="220"/>
    </location>
</feature>
<proteinExistence type="predicted"/>
<accession>A0A540VNV6</accession>
<dbReference type="SUPFAM" id="SSF53448">
    <property type="entry name" value="Nucleotide-diphospho-sugar transferases"/>
    <property type="match status" value="1"/>
</dbReference>
<dbReference type="Proteomes" id="UP000315400">
    <property type="component" value="Unassembled WGS sequence"/>
</dbReference>
<dbReference type="GO" id="GO:0016740">
    <property type="term" value="F:transferase activity"/>
    <property type="evidence" value="ECO:0007669"/>
    <property type="project" value="UniProtKB-KW"/>
</dbReference>
<dbReference type="InterPro" id="IPR029044">
    <property type="entry name" value="Nucleotide-diphossugar_trans"/>
</dbReference>
<protein>
    <submittedName>
        <fullName evidence="2">Glycosyltransferase</fullName>
    </submittedName>
</protein>
<dbReference type="InterPro" id="IPR001173">
    <property type="entry name" value="Glyco_trans_2-like"/>
</dbReference>
<dbReference type="AlphaFoldDB" id="A0A540VNV6"/>
<dbReference type="EMBL" id="VIFK01000204">
    <property type="protein sequence ID" value="TQE98431.1"/>
    <property type="molecule type" value="Genomic_DNA"/>
</dbReference>
<sequence length="220" mass="23791">MLEHKLWGGYAGYARADLEALRIAPTTLTHEAQFAARALARYYAACGDHRMTLDRIAFIRAGSAKAAARRTIRFIEINSLLALGQVEHARFLLDKTLRGSSAANADAEVLMAGVHRVEELSGVPHPASARRAFFDWLSRPLARAGLIGITTTARADDSPTLGELAAVETPPAPAVKGPKVSVLMAAYNAEDNIETAIRSVLDQSWRNLEIIITDDASTDD</sequence>
<evidence type="ECO:0000313" key="2">
    <source>
        <dbReference type="EMBL" id="TQE98431.1"/>
    </source>
</evidence>
<reference evidence="2 3" key="1">
    <citation type="submission" date="2019-06" db="EMBL/GenBank/DDBJ databases">
        <title>Metagenome assembled Genome of Spiribacter salinus SL48-SHIP from the microbial mat of Salt Lake 48 (Novosibirsk region, Russia).</title>
        <authorList>
            <person name="Shipova A."/>
            <person name="Rozanov A.S."/>
            <person name="Bryanskaya A.V."/>
            <person name="Peltek S.E."/>
        </authorList>
    </citation>
    <scope>NUCLEOTIDE SEQUENCE [LARGE SCALE GENOMIC DNA]</scope>
    <source>
        <strain evidence="2">SL48-SHIP-2</strain>
    </source>
</reference>
<organism evidence="2 3">
    <name type="scientific">Spiribacter salinus</name>
    <dbReference type="NCBI Taxonomy" id="1335746"/>
    <lineage>
        <taxon>Bacteria</taxon>
        <taxon>Pseudomonadati</taxon>
        <taxon>Pseudomonadota</taxon>
        <taxon>Gammaproteobacteria</taxon>
        <taxon>Chromatiales</taxon>
        <taxon>Ectothiorhodospiraceae</taxon>
        <taxon>Spiribacter</taxon>
    </lineage>
</organism>
<evidence type="ECO:0000313" key="3">
    <source>
        <dbReference type="Proteomes" id="UP000315400"/>
    </source>
</evidence>
<keyword evidence="2" id="KW-0808">Transferase</keyword>
<comment type="caution">
    <text evidence="2">The sequence shown here is derived from an EMBL/GenBank/DDBJ whole genome shotgun (WGS) entry which is preliminary data.</text>
</comment>
<evidence type="ECO:0000259" key="1">
    <source>
        <dbReference type="Pfam" id="PF00535"/>
    </source>
</evidence>
<name>A0A540VNV6_9GAMM</name>
<dbReference type="Gene3D" id="3.90.550.10">
    <property type="entry name" value="Spore Coat Polysaccharide Biosynthesis Protein SpsA, Chain A"/>
    <property type="match status" value="1"/>
</dbReference>
<feature type="domain" description="Glycosyltransferase 2-like" evidence="1">
    <location>
        <begin position="181"/>
        <end position="220"/>
    </location>
</feature>
<gene>
    <name evidence="2" type="ORF">FKY71_13895</name>
</gene>